<dbReference type="EMBL" id="SOHQ01000043">
    <property type="protein sequence ID" value="TFD75563.1"/>
    <property type="molecule type" value="Genomic_DNA"/>
</dbReference>
<dbReference type="InterPro" id="IPR049457">
    <property type="entry name" value="Emfourin"/>
</dbReference>
<dbReference type="Pfam" id="PF20242">
    <property type="entry name" value="Emfourin"/>
    <property type="match status" value="1"/>
</dbReference>
<dbReference type="Proteomes" id="UP000298218">
    <property type="component" value="Unassembled WGS sequence"/>
</dbReference>
<dbReference type="OrthoDB" id="6956709at2"/>
<gene>
    <name evidence="1" type="ORF">E3T53_15885</name>
</gene>
<proteinExistence type="predicted"/>
<organism evidence="1 2">
    <name type="scientific">Cryobacterium psychrophilum</name>
    <dbReference type="NCBI Taxonomy" id="41988"/>
    <lineage>
        <taxon>Bacteria</taxon>
        <taxon>Bacillati</taxon>
        <taxon>Actinomycetota</taxon>
        <taxon>Actinomycetes</taxon>
        <taxon>Micrococcales</taxon>
        <taxon>Microbacteriaceae</taxon>
        <taxon>Cryobacterium</taxon>
    </lineage>
</organism>
<evidence type="ECO:0000313" key="1">
    <source>
        <dbReference type="EMBL" id="TFD75563.1"/>
    </source>
</evidence>
<sequence>MKLCVRRGGGFAGMVARTDLDSAVLPPADATTLAAEIDRAGLRNLTEPRANRTWPDAQLYDISLVDGKREYHYRCTDATIPEGVRELLAWVDERPERVESIES</sequence>
<protein>
    <submittedName>
        <fullName evidence="1">Uncharacterized protein</fullName>
    </submittedName>
</protein>
<name>A0A4Y8KJQ6_9MICO</name>
<dbReference type="AlphaFoldDB" id="A0A4Y8KJQ6"/>
<reference evidence="1 2" key="1">
    <citation type="submission" date="2019-03" db="EMBL/GenBank/DDBJ databases">
        <title>Genomics of glacier-inhabiting Cryobacterium strains.</title>
        <authorList>
            <person name="Liu Q."/>
            <person name="Xin Y.-H."/>
        </authorList>
    </citation>
    <scope>NUCLEOTIDE SEQUENCE [LARGE SCALE GENOMIC DNA]</scope>
    <source>
        <strain evidence="1 2">CGMCC 1.4292</strain>
    </source>
</reference>
<keyword evidence="2" id="KW-1185">Reference proteome</keyword>
<evidence type="ECO:0000313" key="2">
    <source>
        <dbReference type="Proteomes" id="UP000298218"/>
    </source>
</evidence>
<accession>A0A4Y8KJQ6</accession>
<dbReference type="RefSeq" id="WP_134172846.1">
    <property type="nucleotide sequence ID" value="NZ_SODI01000001.1"/>
</dbReference>
<comment type="caution">
    <text evidence="1">The sequence shown here is derived from an EMBL/GenBank/DDBJ whole genome shotgun (WGS) entry which is preliminary data.</text>
</comment>